<evidence type="ECO:0000313" key="2">
    <source>
        <dbReference type="Proteomes" id="UP000887565"/>
    </source>
</evidence>
<accession>A0A915L6P4</accession>
<evidence type="ECO:0000313" key="3">
    <source>
        <dbReference type="WBParaSite" id="nRc.2.0.1.t46462-RA"/>
    </source>
</evidence>
<feature type="region of interest" description="Disordered" evidence="1">
    <location>
        <begin position="119"/>
        <end position="139"/>
    </location>
</feature>
<sequence>MFQSNEASSHDQYASNDFCHSLTSQTNGSLINSQHFTTPIDPFQQKLHLQLTNNSRVNGGQSHSMAKNQQHVNKTILTQYLTGGGTSSSANRSSKSSTNSYFAMKQVMLNKLEKRNCNKSVRDSDENNNNNTNNSFIRNNSNVEELVQFIE</sequence>
<protein>
    <submittedName>
        <fullName evidence="3">Uncharacterized protein</fullName>
    </submittedName>
</protein>
<organism evidence="2 3">
    <name type="scientific">Romanomermis culicivorax</name>
    <name type="common">Nematode worm</name>
    <dbReference type="NCBI Taxonomy" id="13658"/>
    <lineage>
        <taxon>Eukaryota</taxon>
        <taxon>Metazoa</taxon>
        <taxon>Ecdysozoa</taxon>
        <taxon>Nematoda</taxon>
        <taxon>Enoplea</taxon>
        <taxon>Dorylaimia</taxon>
        <taxon>Mermithida</taxon>
        <taxon>Mermithoidea</taxon>
        <taxon>Mermithidae</taxon>
        <taxon>Romanomermis</taxon>
    </lineage>
</organism>
<dbReference type="AlphaFoldDB" id="A0A915L6P4"/>
<dbReference type="Proteomes" id="UP000887565">
    <property type="component" value="Unplaced"/>
</dbReference>
<keyword evidence="2" id="KW-1185">Reference proteome</keyword>
<evidence type="ECO:0000256" key="1">
    <source>
        <dbReference type="SAM" id="MobiDB-lite"/>
    </source>
</evidence>
<dbReference type="WBParaSite" id="nRc.2.0.1.t46462-RA">
    <property type="protein sequence ID" value="nRc.2.0.1.t46462-RA"/>
    <property type="gene ID" value="nRc.2.0.1.g46462"/>
</dbReference>
<proteinExistence type="predicted"/>
<reference evidence="3" key="1">
    <citation type="submission" date="2022-11" db="UniProtKB">
        <authorList>
            <consortium name="WormBaseParasite"/>
        </authorList>
    </citation>
    <scope>IDENTIFICATION</scope>
</reference>
<feature type="compositionally biased region" description="Low complexity" evidence="1">
    <location>
        <begin position="127"/>
        <end position="139"/>
    </location>
</feature>
<name>A0A915L6P4_ROMCU</name>